<organism evidence="1 2">
    <name type="scientific">Trichomonas vaginalis (strain ATCC PRA-98 / G3)</name>
    <dbReference type="NCBI Taxonomy" id="412133"/>
    <lineage>
        <taxon>Eukaryota</taxon>
        <taxon>Metamonada</taxon>
        <taxon>Parabasalia</taxon>
        <taxon>Trichomonadida</taxon>
        <taxon>Trichomonadidae</taxon>
        <taxon>Trichomonas</taxon>
    </lineage>
</organism>
<accession>A2DTT4</accession>
<keyword evidence="2" id="KW-1185">Reference proteome</keyword>
<sequence length="160" mass="18262">MLSNQRPQKDYTKSSVLVISNIPDGSTSDDLWHLFSVLCGSAFLAVKFNNSESYIAVFINVEQARLAQKALEFIIFKNHILTAKGLDFQIPPDTILHNYFQVGNANRIQKSELVNKIPANKTIAISYKQITEISKMRKSRKMLMNQDKYGSDNENYEIIE</sequence>
<name>A2DTT4_TRIV3</name>
<protein>
    <recommendedName>
        <fullName evidence="3">RRM domain-containing protein</fullName>
    </recommendedName>
</protein>
<dbReference type="KEGG" id="tva:4774239"/>
<gene>
    <name evidence="1" type="ORF">TVAG_341250</name>
</gene>
<reference evidence="1" key="1">
    <citation type="submission" date="2006-10" db="EMBL/GenBank/DDBJ databases">
        <authorList>
            <person name="Amadeo P."/>
            <person name="Zhao Q."/>
            <person name="Wortman J."/>
            <person name="Fraser-Liggett C."/>
            <person name="Carlton J."/>
        </authorList>
    </citation>
    <scope>NUCLEOTIDE SEQUENCE</scope>
    <source>
        <strain evidence="1">G3</strain>
    </source>
</reference>
<reference evidence="1" key="2">
    <citation type="journal article" date="2007" name="Science">
        <title>Draft genome sequence of the sexually transmitted pathogen Trichomonas vaginalis.</title>
        <authorList>
            <person name="Carlton J.M."/>
            <person name="Hirt R.P."/>
            <person name="Silva J.C."/>
            <person name="Delcher A.L."/>
            <person name="Schatz M."/>
            <person name="Zhao Q."/>
            <person name="Wortman J.R."/>
            <person name="Bidwell S.L."/>
            <person name="Alsmark U.C.M."/>
            <person name="Besteiro S."/>
            <person name="Sicheritz-Ponten T."/>
            <person name="Noel C.J."/>
            <person name="Dacks J.B."/>
            <person name="Foster P.G."/>
            <person name="Simillion C."/>
            <person name="Van de Peer Y."/>
            <person name="Miranda-Saavedra D."/>
            <person name="Barton G.J."/>
            <person name="Westrop G.D."/>
            <person name="Mueller S."/>
            <person name="Dessi D."/>
            <person name="Fiori P.L."/>
            <person name="Ren Q."/>
            <person name="Paulsen I."/>
            <person name="Zhang H."/>
            <person name="Bastida-Corcuera F.D."/>
            <person name="Simoes-Barbosa A."/>
            <person name="Brown M.T."/>
            <person name="Hayes R.D."/>
            <person name="Mukherjee M."/>
            <person name="Okumura C.Y."/>
            <person name="Schneider R."/>
            <person name="Smith A.J."/>
            <person name="Vanacova S."/>
            <person name="Villalvazo M."/>
            <person name="Haas B.J."/>
            <person name="Pertea M."/>
            <person name="Feldblyum T.V."/>
            <person name="Utterback T.R."/>
            <person name="Shu C.L."/>
            <person name="Osoegawa K."/>
            <person name="de Jong P.J."/>
            <person name="Hrdy I."/>
            <person name="Horvathova L."/>
            <person name="Zubacova Z."/>
            <person name="Dolezal P."/>
            <person name="Malik S.B."/>
            <person name="Logsdon J.M. Jr."/>
            <person name="Henze K."/>
            <person name="Gupta A."/>
            <person name="Wang C.C."/>
            <person name="Dunne R.L."/>
            <person name="Upcroft J.A."/>
            <person name="Upcroft P."/>
            <person name="White O."/>
            <person name="Salzberg S.L."/>
            <person name="Tang P."/>
            <person name="Chiu C.-H."/>
            <person name="Lee Y.-S."/>
            <person name="Embley T.M."/>
            <person name="Coombs G.H."/>
            <person name="Mottram J.C."/>
            <person name="Tachezy J."/>
            <person name="Fraser-Liggett C.M."/>
            <person name="Johnson P.J."/>
        </authorList>
    </citation>
    <scope>NUCLEOTIDE SEQUENCE [LARGE SCALE GENOMIC DNA]</scope>
    <source>
        <strain evidence="1">G3</strain>
    </source>
</reference>
<dbReference type="EMBL" id="DS113245">
    <property type="protein sequence ID" value="EAY16231.1"/>
    <property type="molecule type" value="Genomic_DNA"/>
</dbReference>
<dbReference type="InterPro" id="IPR035979">
    <property type="entry name" value="RBD_domain_sf"/>
</dbReference>
<evidence type="ECO:0000313" key="2">
    <source>
        <dbReference type="Proteomes" id="UP000001542"/>
    </source>
</evidence>
<evidence type="ECO:0000313" key="1">
    <source>
        <dbReference type="EMBL" id="EAY16231.1"/>
    </source>
</evidence>
<dbReference type="VEuPathDB" id="TrichDB:TVAGG3_1036850"/>
<dbReference type="GO" id="GO:0003676">
    <property type="term" value="F:nucleic acid binding"/>
    <property type="evidence" value="ECO:0007669"/>
    <property type="project" value="InterPro"/>
</dbReference>
<dbReference type="CDD" id="cd00590">
    <property type="entry name" value="RRM_SF"/>
    <property type="match status" value="1"/>
</dbReference>
<dbReference type="Proteomes" id="UP000001542">
    <property type="component" value="Unassembled WGS sequence"/>
</dbReference>
<proteinExistence type="predicted"/>
<dbReference type="VEuPathDB" id="TrichDB:TVAG_341250"/>
<dbReference type="RefSeq" id="XP_001328454.1">
    <property type="nucleotide sequence ID" value="XM_001328419.1"/>
</dbReference>
<dbReference type="InParanoid" id="A2DTT4"/>
<dbReference type="AlphaFoldDB" id="A2DTT4"/>
<evidence type="ECO:0008006" key="3">
    <source>
        <dbReference type="Google" id="ProtNLM"/>
    </source>
</evidence>
<dbReference type="SUPFAM" id="SSF54928">
    <property type="entry name" value="RNA-binding domain, RBD"/>
    <property type="match status" value="1"/>
</dbReference>